<dbReference type="Gene3D" id="3.40.50.2000">
    <property type="entry name" value="Glycogen Phosphorylase B"/>
    <property type="match status" value="2"/>
</dbReference>
<dbReference type="CDD" id="cd01627">
    <property type="entry name" value="HAD_TPP"/>
    <property type="match status" value="1"/>
</dbReference>
<keyword evidence="5" id="KW-0378">Hydrolase</keyword>
<reference evidence="6" key="1">
    <citation type="journal article" date="2006" name="Proc. Natl. Acad. Sci. U.S.A.">
        <title>Genome analysis of the smallest free-living eukaryote Ostreococcus tauri unveils many unique features.</title>
        <authorList>
            <person name="Derelle E."/>
            <person name="Ferraz C."/>
            <person name="Rombauts S."/>
            <person name="Rouze P."/>
            <person name="Worden A.Z."/>
            <person name="Robbens S."/>
            <person name="Partensky F."/>
            <person name="Degroeve S."/>
            <person name="Echeynie S."/>
            <person name="Cooke R."/>
            <person name="Saeys Y."/>
            <person name="Wuyts J."/>
            <person name="Jabbari K."/>
            <person name="Bowler C."/>
            <person name="Panaud O."/>
            <person name="Piegu B."/>
            <person name="Ball S.G."/>
            <person name="Ral J.-P."/>
            <person name="Bouget F.-Y."/>
            <person name="Piganeau G."/>
            <person name="De Baets B."/>
            <person name="Picard A."/>
            <person name="Delseny M."/>
            <person name="Demaille J."/>
            <person name="Van de Peer Y."/>
            <person name="Moreau H."/>
        </authorList>
    </citation>
    <scope>NUCLEOTIDE SEQUENCE [LARGE SCALE GENOMIC DNA]</scope>
    <source>
        <strain evidence="6">OTTH 0595 / CCAP 157/2 / RCC745</strain>
    </source>
</reference>
<dbReference type="SUPFAM" id="SSF56784">
    <property type="entry name" value="HAD-like"/>
    <property type="match status" value="1"/>
</dbReference>
<evidence type="ECO:0000256" key="3">
    <source>
        <dbReference type="ARBA" id="ARBA00022676"/>
    </source>
</evidence>
<name>A0A090N4I6_OSTTA</name>
<dbReference type="FunFam" id="3.40.50.1000:FF:000052">
    <property type="entry name" value="Alpha,alpha-trehalose-phosphate synthase [UDP-forming] 6"/>
    <property type="match status" value="1"/>
</dbReference>
<dbReference type="InterPro" id="IPR023214">
    <property type="entry name" value="HAD_sf"/>
</dbReference>
<dbReference type="Pfam" id="PF00982">
    <property type="entry name" value="Glyco_transf_20"/>
    <property type="match status" value="1"/>
</dbReference>
<dbReference type="PANTHER" id="PTHR10788">
    <property type="entry name" value="TREHALOSE-6-PHOSPHATE SYNTHASE"/>
    <property type="match status" value="1"/>
</dbReference>
<dbReference type="FunCoup" id="A0A090N4I6">
    <property type="interactions" value="691"/>
</dbReference>
<dbReference type="InterPro" id="IPR006379">
    <property type="entry name" value="HAD-SF_hydro_IIB"/>
</dbReference>
<dbReference type="EMBL" id="CAID01000012">
    <property type="protein sequence ID" value="CEF99933.1"/>
    <property type="molecule type" value="Genomic_DNA"/>
</dbReference>
<proteinExistence type="inferred from homology"/>
<dbReference type="GO" id="GO:0016757">
    <property type="term" value="F:glycosyltransferase activity"/>
    <property type="evidence" value="ECO:0007669"/>
    <property type="project" value="UniProtKB-KW"/>
</dbReference>
<dbReference type="FunFam" id="3.40.50.2000:FF:000010">
    <property type="entry name" value="Alpha,alpha-trehalose-phosphate synthase"/>
    <property type="match status" value="1"/>
</dbReference>
<dbReference type="GO" id="GO:0005829">
    <property type="term" value="C:cytosol"/>
    <property type="evidence" value="ECO:0007669"/>
    <property type="project" value="TreeGrafter"/>
</dbReference>
<evidence type="ECO:0000313" key="5">
    <source>
        <dbReference type="EMBL" id="CEF99933.1"/>
    </source>
</evidence>
<dbReference type="Gene3D" id="3.40.50.1000">
    <property type="entry name" value="HAD superfamily/HAD-like"/>
    <property type="match status" value="1"/>
</dbReference>
<dbReference type="Proteomes" id="UP000009170">
    <property type="component" value="Unassembled WGS sequence"/>
</dbReference>
<comment type="caution">
    <text evidence="5">The sequence shown here is derived from an EMBL/GenBank/DDBJ whole genome shotgun (WGS) entry which is preliminary data.</text>
</comment>
<comment type="similarity">
    <text evidence="2">In the C-terminal section; belongs to the trehalose phosphatase family.</text>
</comment>
<dbReference type="GO" id="GO:0004805">
    <property type="term" value="F:trehalose-phosphatase activity"/>
    <property type="evidence" value="ECO:0007669"/>
    <property type="project" value="TreeGrafter"/>
</dbReference>
<gene>
    <name evidence="5" type="ORF">OT_ostta12g02400</name>
</gene>
<dbReference type="RefSeq" id="XP_022840117.1">
    <property type="nucleotide sequence ID" value="XM_022982897.1"/>
</dbReference>
<dbReference type="FunFam" id="3.40.50.2000:FF:000079">
    <property type="entry name" value="Trehalose-6-phosphate synthase 8"/>
    <property type="match status" value="1"/>
</dbReference>
<protein>
    <submittedName>
        <fullName evidence="5">HAD-superfamily hydrolase, subfamily IIB</fullName>
    </submittedName>
</protein>
<dbReference type="GeneID" id="9836012"/>
<comment type="similarity">
    <text evidence="1">In the N-terminal section; belongs to the glycosyltransferase 20 family.</text>
</comment>
<dbReference type="AlphaFoldDB" id="A0A090N4I6"/>
<dbReference type="Gene3D" id="3.30.70.1020">
    <property type="entry name" value="Trehalose-6-phosphate phosphatase related protein, domain 2"/>
    <property type="match status" value="1"/>
</dbReference>
<keyword evidence="4" id="KW-0808">Transferase</keyword>
<keyword evidence="3" id="KW-0328">Glycosyltransferase</keyword>
<dbReference type="InterPro" id="IPR036412">
    <property type="entry name" value="HAD-like_sf"/>
</dbReference>
<evidence type="ECO:0000313" key="6">
    <source>
        <dbReference type="Proteomes" id="UP000009170"/>
    </source>
</evidence>
<organism evidence="5 6">
    <name type="scientific">Ostreococcus tauri</name>
    <name type="common">Marine green alga</name>
    <dbReference type="NCBI Taxonomy" id="70448"/>
    <lineage>
        <taxon>Eukaryota</taxon>
        <taxon>Viridiplantae</taxon>
        <taxon>Chlorophyta</taxon>
        <taxon>Mamiellophyceae</taxon>
        <taxon>Mamiellales</taxon>
        <taxon>Bathycoccaceae</taxon>
        <taxon>Ostreococcus</taxon>
    </lineage>
</organism>
<dbReference type="InterPro" id="IPR003337">
    <property type="entry name" value="Trehalose_PPase"/>
</dbReference>
<dbReference type="STRING" id="70448.A0A090N4I6"/>
<dbReference type="CDD" id="cd03788">
    <property type="entry name" value="GT20_TPS"/>
    <property type="match status" value="1"/>
</dbReference>
<evidence type="ECO:0000256" key="1">
    <source>
        <dbReference type="ARBA" id="ARBA00005409"/>
    </source>
</evidence>
<dbReference type="Pfam" id="PF02358">
    <property type="entry name" value="Trehalose_PPase"/>
    <property type="match status" value="1"/>
</dbReference>
<keyword evidence="6" id="KW-1185">Reference proteome</keyword>
<evidence type="ECO:0000256" key="4">
    <source>
        <dbReference type="ARBA" id="ARBA00022679"/>
    </source>
</evidence>
<dbReference type="KEGG" id="ota:OT_ostta12g02400"/>
<dbReference type="NCBIfam" id="TIGR01484">
    <property type="entry name" value="HAD-SF-IIB"/>
    <property type="match status" value="1"/>
</dbReference>
<dbReference type="InParanoid" id="A0A090N4I6"/>
<dbReference type="SUPFAM" id="SSF53756">
    <property type="entry name" value="UDP-Glycosyltransferase/glycogen phosphorylase"/>
    <property type="match status" value="1"/>
</dbReference>
<dbReference type="PANTHER" id="PTHR10788:SF94">
    <property type="entry name" value="ALPHA,ALPHA-TREHALOSE-PHOSPHATE SYNTHASE [UDP-FORMING] 5"/>
    <property type="match status" value="1"/>
</dbReference>
<dbReference type="NCBIfam" id="TIGR00685">
    <property type="entry name" value="T6PP"/>
    <property type="match status" value="1"/>
</dbReference>
<dbReference type="InterPro" id="IPR001830">
    <property type="entry name" value="Glyco_trans_20"/>
</dbReference>
<accession>A0A090N4I6</accession>
<sequence>MRRTANNNSSVTDLQALVASEVDVGGRSSGDLSAQSGASETRGDRVFVVSNTLPLKMREDAAAGKMYGHAYAFEADEESIYDQCREGALKGGQFEVVINVGQLPMEVPMEMQDAVANDLERRYNCMPVFLPKEVKENFYNGFCKQYMWPLMHYVLPMSPMDARFETHQWQAYIASNKRFADKLMETVSSDDDLVWVNDYHLMLLPTFLRKRFNAVKCGFFLHCPFPSSEIFRTTPTRDLILRGLLNADFVGFHTFDYARHFLSCCTRLLGLNHRMERGSLVIDNHGRLVSVKICPTGVKISRLQQVLDTDVCRNRRQELLKEVAGRKILLGVDDFDEFKGIDLRMTAFERMLEEHPRLAEQVCLMQTCTPPRSSGRDINELRNTVNELVERINAKYSVNGVPVLKFEIKPVAIHERIALHSVADVSVVTATRDGMNLAPYEYITCRQGPSDEARGTAEGFSLPRQSALIISEFTGCSPSLSGALRVNPWHIQDVADAMYKALQMSGHEHEARHEKHWRYVSEHHVGFWAQSCLAELQRVTEKANGNRCYGLGFGLNFRVVHLSSQFRKLDTPTVVADYLKAKRRKLVIDYDGTLVPLVSYAQPPSAHLLSLLTVLTSDQANEVCIVSGRERGTLDKWFGNIPRLWMVAEHGYWFRKGSDVAWKELAPIGTDTSVHEWKETVLPILEQYSEATDGSFIQTKESAYVWHYRDADPDFGAWQAKELLDHLDSVLHGDGVDVISGNGTVEIKPKGVHKGLVIDELLNVDEAASNVADFVLAVGDDKSDEDMFSAVATHTALPLYAGSSVYTSTIGQKPSKAPAYLDDTDDVVNLLQTLAQYNVCHRH</sequence>
<evidence type="ECO:0000256" key="2">
    <source>
        <dbReference type="ARBA" id="ARBA00006330"/>
    </source>
</evidence>
<dbReference type="GO" id="GO:0005992">
    <property type="term" value="P:trehalose biosynthetic process"/>
    <property type="evidence" value="ECO:0007669"/>
    <property type="project" value="InterPro"/>
</dbReference>
<reference evidence="5 6" key="2">
    <citation type="journal article" date="2014" name="BMC Genomics">
        <title>An improved genome of the model marine alga Ostreococcus tauri unfolds by assessing Illumina de novo assemblies.</title>
        <authorList>
            <person name="Blanc-Mathieu R."/>
            <person name="Verhelst B."/>
            <person name="Derelle E."/>
            <person name="Rombauts S."/>
            <person name="Bouget F.Y."/>
            <person name="Carre I."/>
            <person name="Chateau A."/>
            <person name="Eyre-Walker A."/>
            <person name="Grimsley N."/>
            <person name="Moreau H."/>
            <person name="Piegu B."/>
            <person name="Rivals E."/>
            <person name="Schackwitz W."/>
            <person name="Van de Peer Y."/>
            <person name="Piganeau G."/>
        </authorList>
    </citation>
    <scope>NUCLEOTIDE SEQUENCE [LARGE SCALE GENOMIC DNA]</scope>
    <source>
        <strain evidence="6">OTTH 0595 / CCAP 157/2 / RCC745</strain>
    </source>
</reference>
<dbReference type="OrthoDB" id="755951at2759"/>